<proteinExistence type="inferred from homology"/>
<dbReference type="AlphaFoldDB" id="A0A0J7KFZ2"/>
<dbReference type="InterPro" id="IPR000594">
    <property type="entry name" value="ThiF_NAD_FAD-bd"/>
</dbReference>
<comment type="similarity">
    <text evidence="2">Belongs to the ubiquitin-activating E1 family. ULA1 subfamily.</text>
</comment>
<evidence type="ECO:0000256" key="4">
    <source>
        <dbReference type="ARBA" id="ARBA00022786"/>
    </source>
</evidence>
<dbReference type="PANTHER" id="PTHR10953">
    <property type="entry name" value="UBIQUITIN-ACTIVATING ENZYME E1"/>
    <property type="match status" value="1"/>
</dbReference>
<evidence type="ECO:0000313" key="6">
    <source>
        <dbReference type="EMBL" id="KMQ89348.1"/>
    </source>
</evidence>
<dbReference type="GO" id="GO:0005737">
    <property type="term" value="C:cytoplasm"/>
    <property type="evidence" value="ECO:0007669"/>
    <property type="project" value="TreeGrafter"/>
</dbReference>
<dbReference type="Gene3D" id="3.40.50.720">
    <property type="entry name" value="NAD(P)-binding Rossmann-like Domain"/>
    <property type="match status" value="2"/>
</dbReference>
<dbReference type="FunFam" id="3.40.50.720:FF:000475">
    <property type="entry name" value="NEDD8-activating enzyme E1 regulatory subunit"/>
    <property type="match status" value="1"/>
</dbReference>
<dbReference type="EMBL" id="LBMM01007869">
    <property type="protein sequence ID" value="KMQ89348.1"/>
    <property type="molecule type" value="Genomic_DNA"/>
</dbReference>
<evidence type="ECO:0000256" key="2">
    <source>
        <dbReference type="ARBA" id="ARBA00006868"/>
    </source>
</evidence>
<feature type="domain" description="THIF-type NAD/FAD binding fold" evidence="5">
    <location>
        <begin position="18"/>
        <end position="394"/>
    </location>
</feature>
<evidence type="ECO:0000256" key="3">
    <source>
        <dbReference type="ARBA" id="ARBA00015407"/>
    </source>
</evidence>
<keyword evidence="4" id="KW-0833">Ubl conjugation pathway</keyword>
<dbReference type="GO" id="GO:0045116">
    <property type="term" value="P:protein neddylation"/>
    <property type="evidence" value="ECO:0007669"/>
    <property type="project" value="TreeGrafter"/>
</dbReference>
<organism evidence="6 7">
    <name type="scientific">Lasius niger</name>
    <name type="common">Black garden ant</name>
    <dbReference type="NCBI Taxonomy" id="67767"/>
    <lineage>
        <taxon>Eukaryota</taxon>
        <taxon>Metazoa</taxon>
        <taxon>Ecdysozoa</taxon>
        <taxon>Arthropoda</taxon>
        <taxon>Hexapoda</taxon>
        <taxon>Insecta</taxon>
        <taxon>Pterygota</taxon>
        <taxon>Neoptera</taxon>
        <taxon>Endopterygota</taxon>
        <taxon>Hymenoptera</taxon>
        <taxon>Apocrita</taxon>
        <taxon>Aculeata</taxon>
        <taxon>Formicoidea</taxon>
        <taxon>Formicidae</taxon>
        <taxon>Formicinae</taxon>
        <taxon>Lasius</taxon>
        <taxon>Lasius</taxon>
    </lineage>
</organism>
<reference evidence="6 7" key="1">
    <citation type="submission" date="2015-04" db="EMBL/GenBank/DDBJ databases">
        <title>Lasius niger genome sequencing.</title>
        <authorList>
            <person name="Konorov E.A."/>
            <person name="Nikitin M.A."/>
            <person name="Kirill M.V."/>
            <person name="Chang P."/>
        </authorList>
    </citation>
    <scope>NUCLEOTIDE SEQUENCE [LARGE SCALE GENOMIC DNA]</scope>
    <source>
        <tissue evidence="6">Whole</tissue>
    </source>
</reference>
<gene>
    <name evidence="6" type="ORF">RF55_11034</name>
</gene>
<dbReference type="PaxDb" id="67767-A0A0J7KFZ2"/>
<dbReference type="Proteomes" id="UP000036403">
    <property type="component" value="Unassembled WGS sequence"/>
</dbReference>
<dbReference type="Pfam" id="PF00899">
    <property type="entry name" value="ThiF"/>
    <property type="match status" value="1"/>
</dbReference>
<protein>
    <recommendedName>
        <fullName evidence="3">NEDD8-activating enzyme E1 regulatory subunit</fullName>
    </recommendedName>
</protein>
<evidence type="ECO:0000259" key="5">
    <source>
        <dbReference type="Pfam" id="PF00899"/>
    </source>
</evidence>
<dbReference type="STRING" id="67767.A0A0J7KFZ2"/>
<dbReference type="InterPro" id="IPR045886">
    <property type="entry name" value="ThiF/MoeB/HesA"/>
</dbReference>
<dbReference type="GO" id="GO:0019781">
    <property type="term" value="F:NEDD8 activating enzyme activity"/>
    <property type="evidence" value="ECO:0007669"/>
    <property type="project" value="TreeGrafter"/>
</dbReference>
<sequence>MASPESKSPEQSEKNRKYDRQLRLWGDHGQATLEAAHVCLINATGLGTEILKSLVLPGIGAFTIVDGKKITVEDIEPNFFLEADSVGKSRAQVATEILLELNPDVTGDYIDEEPEQILSNSPDFFNSFTVVVATALTEKTLVLLSKRLWELDIPLIVCRSIGFIAYMRIQIKEHTVIETHPDNETPDLRLDRPFDSLKKHLDSINLNEMSFKDHCHVPYLIILYKYLEKWILEHRALPKLYKDKQQLRDMIKSGIRRDEHDSSNSEENFEEAMKAVNTFQNLETPESMMIYYVMLRGVDKFQAEYNSYPGEFDDQVEPDIVKLKTCLTKLLSEWGCGPLAKDDYVHEFCRFGGAELHSVSAFLGGLAAQETIKLITNQYKPVHNTFIYDAVTSNSGTFFF</sequence>
<comment type="pathway">
    <text evidence="1">Protein modification; protein neddylation.</text>
</comment>
<evidence type="ECO:0000256" key="1">
    <source>
        <dbReference type="ARBA" id="ARBA00005032"/>
    </source>
</evidence>
<comment type="caution">
    <text evidence="6">The sequence shown here is derived from an EMBL/GenBank/DDBJ whole genome shotgun (WGS) entry which is preliminary data.</text>
</comment>
<accession>A0A0J7KFZ2</accession>
<name>A0A0J7KFZ2_LASNI</name>
<keyword evidence="7" id="KW-1185">Reference proteome</keyword>
<dbReference type="PANTHER" id="PTHR10953:SF29">
    <property type="entry name" value="NEDD8-ACTIVATING ENZYME E1 REGULATORY SUBUNIT"/>
    <property type="match status" value="1"/>
</dbReference>
<dbReference type="OrthoDB" id="1708823at2759"/>
<dbReference type="InterPro" id="IPR035985">
    <property type="entry name" value="Ubiquitin-activating_enz"/>
</dbReference>
<evidence type="ECO:0000313" key="7">
    <source>
        <dbReference type="Proteomes" id="UP000036403"/>
    </source>
</evidence>
<dbReference type="SUPFAM" id="SSF69572">
    <property type="entry name" value="Activating enzymes of the ubiquitin-like proteins"/>
    <property type="match status" value="1"/>
</dbReference>